<dbReference type="AlphaFoldDB" id="A0A9Q1HPB5"/>
<dbReference type="Proteomes" id="UP001152803">
    <property type="component" value="Unassembled WGS sequence"/>
</dbReference>
<proteinExistence type="predicted"/>
<dbReference type="EMBL" id="JAFJMO010000017">
    <property type="protein sequence ID" value="KAJ8252228.1"/>
    <property type="molecule type" value="Genomic_DNA"/>
</dbReference>
<protein>
    <submittedName>
        <fullName evidence="1">Uncharacterized protein</fullName>
    </submittedName>
</protein>
<name>A0A9Q1HPB5_CONCO</name>
<accession>A0A9Q1HPB5</accession>
<evidence type="ECO:0000313" key="2">
    <source>
        <dbReference type="Proteomes" id="UP001152803"/>
    </source>
</evidence>
<organism evidence="1 2">
    <name type="scientific">Conger conger</name>
    <name type="common">Conger eel</name>
    <name type="synonym">Muraena conger</name>
    <dbReference type="NCBI Taxonomy" id="82655"/>
    <lineage>
        <taxon>Eukaryota</taxon>
        <taxon>Metazoa</taxon>
        <taxon>Chordata</taxon>
        <taxon>Craniata</taxon>
        <taxon>Vertebrata</taxon>
        <taxon>Euteleostomi</taxon>
        <taxon>Actinopterygii</taxon>
        <taxon>Neopterygii</taxon>
        <taxon>Teleostei</taxon>
        <taxon>Anguilliformes</taxon>
        <taxon>Congridae</taxon>
        <taxon>Conger</taxon>
    </lineage>
</organism>
<reference evidence="1" key="1">
    <citation type="journal article" date="2023" name="Science">
        <title>Genome structures resolve the early diversification of teleost fishes.</title>
        <authorList>
            <person name="Parey E."/>
            <person name="Louis A."/>
            <person name="Montfort J."/>
            <person name="Bouchez O."/>
            <person name="Roques C."/>
            <person name="Iampietro C."/>
            <person name="Lluch J."/>
            <person name="Castinel A."/>
            <person name="Donnadieu C."/>
            <person name="Desvignes T."/>
            <person name="Floi Bucao C."/>
            <person name="Jouanno E."/>
            <person name="Wen M."/>
            <person name="Mejri S."/>
            <person name="Dirks R."/>
            <person name="Jansen H."/>
            <person name="Henkel C."/>
            <person name="Chen W.J."/>
            <person name="Zahm M."/>
            <person name="Cabau C."/>
            <person name="Klopp C."/>
            <person name="Thompson A.W."/>
            <person name="Robinson-Rechavi M."/>
            <person name="Braasch I."/>
            <person name="Lecointre G."/>
            <person name="Bobe J."/>
            <person name="Postlethwait J.H."/>
            <person name="Berthelot C."/>
            <person name="Roest Crollius H."/>
            <person name="Guiguen Y."/>
        </authorList>
    </citation>
    <scope>NUCLEOTIDE SEQUENCE</scope>
    <source>
        <strain evidence="1">Concon-B</strain>
    </source>
</reference>
<dbReference type="OrthoDB" id="10590626at2759"/>
<evidence type="ECO:0000313" key="1">
    <source>
        <dbReference type="EMBL" id="KAJ8252228.1"/>
    </source>
</evidence>
<sequence>MGPTLQCWTVVHKEAHAWCLPKRSEDHFPCKACANVQIRKRQSSQFSSTSVRCSYKRLTVLARAVLSIDGISTNRDWRGDPLWNLTIISVNKCPDAGGTIESEHTLQDHQRSFSLPSSDGTS</sequence>
<keyword evidence="2" id="KW-1185">Reference proteome</keyword>
<comment type="caution">
    <text evidence="1">The sequence shown here is derived from an EMBL/GenBank/DDBJ whole genome shotgun (WGS) entry which is preliminary data.</text>
</comment>
<gene>
    <name evidence="1" type="ORF">COCON_G00215400</name>
</gene>